<evidence type="ECO:0000256" key="9">
    <source>
        <dbReference type="ARBA" id="ARBA00023136"/>
    </source>
</evidence>
<evidence type="ECO:0000256" key="11">
    <source>
        <dbReference type="SAM" id="Phobius"/>
    </source>
</evidence>
<comment type="caution">
    <text evidence="13">The sequence shown here is derived from an EMBL/GenBank/DDBJ whole genome shotgun (WGS) entry which is preliminary data.</text>
</comment>
<evidence type="ECO:0000256" key="4">
    <source>
        <dbReference type="ARBA" id="ARBA00011335"/>
    </source>
</evidence>
<reference evidence="13 14" key="1">
    <citation type="submission" date="2024-03" db="EMBL/GenBank/DDBJ databases">
        <title>A high-quality draft genome sequence of Diaporthe vaccinii, a causative agent of upright dieback and viscid rot disease in cranberry plants.</title>
        <authorList>
            <person name="Sarrasin M."/>
            <person name="Lang B.F."/>
            <person name="Burger G."/>
        </authorList>
    </citation>
    <scope>NUCLEOTIDE SEQUENCE [LARGE SCALE GENOMIC DNA]</scope>
    <source>
        <strain evidence="13 14">IS7</strain>
    </source>
</reference>
<evidence type="ECO:0000256" key="10">
    <source>
        <dbReference type="ARBA" id="ARBA00032062"/>
    </source>
</evidence>
<dbReference type="PANTHER" id="PTHR12154:SF4">
    <property type="entry name" value="UDP-N-ACETYLGLUCOSAMINE TRANSFERASE SUBUNIT ALG14 HOMOLOG"/>
    <property type="match status" value="1"/>
</dbReference>
<feature type="chain" id="PRO_5046031546" description="UDP-N-acetylglucosamine transferase subunit ALG14" evidence="12">
    <location>
        <begin position="20"/>
        <end position="333"/>
    </location>
</feature>
<keyword evidence="6 11" id="KW-0812">Transmembrane</keyword>
<keyword evidence="14" id="KW-1185">Reference proteome</keyword>
<evidence type="ECO:0000256" key="7">
    <source>
        <dbReference type="ARBA" id="ARBA00022824"/>
    </source>
</evidence>
<gene>
    <name evidence="13" type="ORF">FJTKL_05520</name>
</gene>
<dbReference type="Pfam" id="PF08660">
    <property type="entry name" value="Alg14"/>
    <property type="match status" value="1"/>
</dbReference>
<evidence type="ECO:0000256" key="2">
    <source>
        <dbReference type="ARBA" id="ARBA00004590"/>
    </source>
</evidence>
<feature type="transmembrane region" description="Helical" evidence="11">
    <location>
        <begin position="58"/>
        <end position="89"/>
    </location>
</feature>
<evidence type="ECO:0000256" key="5">
    <source>
        <dbReference type="ARBA" id="ARBA00017467"/>
    </source>
</evidence>
<comment type="similarity">
    <text evidence="3">Belongs to the ALG14 family.</text>
</comment>
<dbReference type="InterPro" id="IPR013969">
    <property type="entry name" value="Oligosacch_biosynth_Alg14"/>
</dbReference>
<evidence type="ECO:0000256" key="6">
    <source>
        <dbReference type="ARBA" id="ARBA00022692"/>
    </source>
</evidence>
<evidence type="ECO:0000256" key="3">
    <source>
        <dbReference type="ARBA" id="ARBA00009731"/>
    </source>
</evidence>
<dbReference type="Proteomes" id="UP001600888">
    <property type="component" value="Unassembled WGS sequence"/>
</dbReference>
<comment type="subunit">
    <text evidence="4">Heterodimer with ALG13 to form a functional enzyme.</text>
</comment>
<evidence type="ECO:0000256" key="1">
    <source>
        <dbReference type="ARBA" id="ARBA00004389"/>
    </source>
</evidence>
<evidence type="ECO:0000256" key="12">
    <source>
        <dbReference type="SAM" id="SignalP"/>
    </source>
</evidence>
<evidence type="ECO:0000313" key="14">
    <source>
        <dbReference type="Proteomes" id="UP001600888"/>
    </source>
</evidence>
<accession>A0ABR4FG97</accession>
<protein>
    <recommendedName>
        <fullName evidence="5">UDP-N-acetylglucosamine transferase subunit ALG14</fullName>
    </recommendedName>
    <alternativeName>
        <fullName evidence="10">Asparagine-linked glycosylation protein 14</fullName>
    </alternativeName>
</protein>
<dbReference type="PANTHER" id="PTHR12154">
    <property type="entry name" value="GLYCOSYL TRANSFERASE-RELATED"/>
    <property type="match status" value="1"/>
</dbReference>
<keyword evidence="7" id="KW-0256">Endoplasmic reticulum</keyword>
<feature type="signal peptide" evidence="12">
    <location>
        <begin position="1"/>
        <end position="19"/>
    </location>
</feature>
<proteinExistence type="inferred from homology"/>
<keyword evidence="9 11" id="KW-0472">Membrane</keyword>
<name>A0ABR4FG97_9PEZI</name>
<evidence type="ECO:0000256" key="8">
    <source>
        <dbReference type="ARBA" id="ARBA00022989"/>
    </source>
</evidence>
<keyword evidence="12" id="KW-0732">Signal</keyword>
<dbReference type="EMBL" id="JBAWTH010000001">
    <property type="protein sequence ID" value="KAL2293693.1"/>
    <property type="molecule type" value="Genomic_DNA"/>
</dbReference>
<comment type="subcellular location">
    <subcellularLocation>
        <location evidence="1">Endoplasmic reticulum membrane</location>
        <topology evidence="1">Single-pass membrane protein</topology>
    </subcellularLocation>
    <subcellularLocation>
        <location evidence="2">Nucleus membrane</location>
        <topology evidence="2">Single-pass membrane protein</topology>
    </subcellularLocation>
</comment>
<sequence length="333" mass="36832">MCVCVCVCVWEICFDMAAALPPETSTSPDTKPAVDDELHLAHVSDAVALYGLFITTTVFLIILITGLCVLCLGLATTMSGLISLGLLIATRHFYTTKNKAIDVGIETTKPGLDLSHLPAISYLYVFGSGGHTTEMTALIKLSFKANKNQHRRYIITEEDQHSQNKERALENLIHESCTDEAAGTYDTIIVPRARKVYQSYASSVYTSLRCALDILVALTTIPAQRAGTPNAKEFQYPHVIVTNGPGTGFIVGLMAHILRVLYLVPQDRLRVVFVETWARTHNLGLSGKLFYWTDIADVFVVQCEKLSRIVGKPDIGNVNLRWAQSRRNHKPHS</sequence>
<evidence type="ECO:0000313" key="13">
    <source>
        <dbReference type="EMBL" id="KAL2293693.1"/>
    </source>
</evidence>
<dbReference type="Gene3D" id="3.40.50.2000">
    <property type="entry name" value="Glycogen Phosphorylase B"/>
    <property type="match status" value="1"/>
</dbReference>
<organism evidence="13 14">
    <name type="scientific">Diaporthe vaccinii</name>
    <dbReference type="NCBI Taxonomy" id="105482"/>
    <lineage>
        <taxon>Eukaryota</taxon>
        <taxon>Fungi</taxon>
        <taxon>Dikarya</taxon>
        <taxon>Ascomycota</taxon>
        <taxon>Pezizomycotina</taxon>
        <taxon>Sordariomycetes</taxon>
        <taxon>Sordariomycetidae</taxon>
        <taxon>Diaporthales</taxon>
        <taxon>Diaporthaceae</taxon>
        <taxon>Diaporthe</taxon>
        <taxon>Diaporthe eres species complex</taxon>
    </lineage>
</organism>
<keyword evidence="8 11" id="KW-1133">Transmembrane helix</keyword>